<accession>A0ABW5BJ23</accession>
<reference evidence="3" key="1">
    <citation type="journal article" date="2019" name="Int. J. Syst. Evol. Microbiol.">
        <title>The Global Catalogue of Microorganisms (GCM) 10K type strain sequencing project: providing services to taxonomists for standard genome sequencing and annotation.</title>
        <authorList>
            <consortium name="The Broad Institute Genomics Platform"/>
            <consortium name="The Broad Institute Genome Sequencing Center for Infectious Disease"/>
            <person name="Wu L."/>
            <person name="Ma J."/>
        </authorList>
    </citation>
    <scope>NUCLEOTIDE SEQUENCE [LARGE SCALE GENOMIC DNA]</scope>
    <source>
        <strain evidence="3">CGMCC 4.7192</strain>
    </source>
</reference>
<feature type="compositionally biased region" description="Acidic residues" evidence="1">
    <location>
        <begin position="88"/>
        <end position="100"/>
    </location>
</feature>
<gene>
    <name evidence="2" type="ORF">ACFSKO_10830</name>
</gene>
<proteinExistence type="predicted"/>
<evidence type="ECO:0000256" key="1">
    <source>
        <dbReference type="SAM" id="MobiDB-lite"/>
    </source>
</evidence>
<evidence type="ECO:0000313" key="2">
    <source>
        <dbReference type="EMBL" id="MFD2206112.1"/>
    </source>
</evidence>
<comment type="caution">
    <text evidence="2">The sequence shown here is derived from an EMBL/GenBank/DDBJ whole genome shotgun (WGS) entry which is preliminary data.</text>
</comment>
<sequence>MNKRKYSGLKKLPLTMLVVTGVLTTVMTSPLHIQYAHAQEEDPGEMARESIELMMKSLRLVIDAIPQYEMPVINDNGDIIIRRKQKDDWEDLDDTPETDPLENNPNADDGSPKEI</sequence>
<protein>
    <submittedName>
        <fullName evidence="2">Uncharacterized protein</fullName>
    </submittedName>
</protein>
<name>A0ABW5BJ23_9PROT</name>
<dbReference type="EMBL" id="JBHUII010000004">
    <property type="protein sequence ID" value="MFD2206112.1"/>
    <property type="molecule type" value="Genomic_DNA"/>
</dbReference>
<keyword evidence="3" id="KW-1185">Reference proteome</keyword>
<dbReference type="Proteomes" id="UP001597294">
    <property type="component" value="Unassembled WGS sequence"/>
</dbReference>
<feature type="region of interest" description="Disordered" evidence="1">
    <location>
        <begin position="87"/>
        <end position="115"/>
    </location>
</feature>
<dbReference type="RefSeq" id="WP_380251371.1">
    <property type="nucleotide sequence ID" value="NZ_JBHUII010000004.1"/>
</dbReference>
<evidence type="ECO:0000313" key="3">
    <source>
        <dbReference type="Proteomes" id="UP001597294"/>
    </source>
</evidence>
<organism evidence="2 3">
    <name type="scientific">Kiloniella antarctica</name>
    <dbReference type="NCBI Taxonomy" id="1550907"/>
    <lineage>
        <taxon>Bacteria</taxon>
        <taxon>Pseudomonadati</taxon>
        <taxon>Pseudomonadota</taxon>
        <taxon>Alphaproteobacteria</taxon>
        <taxon>Rhodospirillales</taxon>
        <taxon>Kiloniellaceae</taxon>
        <taxon>Kiloniella</taxon>
    </lineage>
</organism>